<keyword evidence="3" id="KW-1185">Reference proteome</keyword>
<protein>
    <submittedName>
        <fullName evidence="2">Uncharacterized protein</fullName>
    </submittedName>
</protein>
<reference evidence="2" key="1">
    <citation type="submission" date="2021-02" db="EMBL/GenBank/DDBJ databases">
        <title>First Annotated Genome of the Yellow-green Alga Tribonema minus.</title>
        <authorList>
            <person name="Mahan K.M."/>
        </authorList>
    </citation>
    <scope>NUCLEOTIDE SEQUENCE</scope>
    <source>
        <strain evidence="2">UTEX B ZZ1240</strain>
    </source>
</reference>
<evidence type="ECO:0000313" key="2">
    <source>
        <dbReference type="EMBL" id="KAG5183154.1"/>
    </source>
</evidence>
<dbReference type="Proteomes" id="UP000664859">
    <property type="component" value="Unassembled WGS sequence"/>
</dbReference>
<organism evidence="2 3">
    <name type="scientific">Tribonema minus</name>
    <dbReference type="NCBI Taxonomy" id="303371"/>
    <lineage>
        <taxon>Eukaryota</taxon>
        <taxon>Sar</taxon>
        <taxon>Stramenopiles</taxon>
        <taxon>Ochrophyta</taxon>
        <taxon>PX clade</taxon>
        <taxon>Xanthophyceae</taxon>
        <taxon>Tribonematales</taxon>
        <taxon>Tribonemataceae</taxon>
        <taxon>Tribonema</taxon>
    </lineage>
</organism>
<accession>A0A835Z4U3</accession>
<sequence>MSRYTRSSTRGMVSIFVPPDVAIAWRQLLEADPDTAAVKMQIGHQGLVSMSEPQGEARGQQVKAMTDQLQAAVKAMTEAQADAPARDAALHTKIDALVTRFNTMADGFDAMSTRATAAPSDAETAEVRGVVGRVVVSITSALTHVVSAINCKCSASLDASAASFKAANDLVVKSTAERAADAAATLAEAKVKAALNQLRAGLQTDVAAFRIVIGDYMKRSVATNSSLSASAQANARETIVRNEATNHLVAAVLKAQVTVRDLSSVALCSALRVSQEAGRTGAKPTPSGDARPVARRQLAAAVGTQGAAPAIANDDLPWRRKRPASSLGDSDAAAHAPAKRPAHVSTASAGDSAIPPRPFIRVPWHIDADTGAAPAALTCK</sequence>
<gene>
    <name evidence="2" type="ORF">JKP88DRAFT_273136</name>
</gene>
<proteinExistence type="predicted"/>
<name>A0A835Z4U3_9STRA</name>
<evidence type="ECO:0000313" key="3">
    <source>
        <dbReference type="Proteomes" id="UP000664859"/>
    </source>
</evidence>
<evidence type="ECO:0000256" key="1">
    <source>
        <dbReference type="SAM" id="MobiDB-lite"/>
    </source>
</evidence>
<comment type="caution">
    <text evidence="2">The sequence shown here is derived from an EMBL/GenBank/DDBJ whole genome shotgun (WGS) entry which is preliminary data.</text>
</comment>
<dbReference type="AlphaFoldDB" id="A0A835Z4U3"/>
<feature type="region of interest" description="Disordered" evidence="1">
    <location>
        <begin position="304"/>
        <end position="356"/>
    </location>
</feature>
<dbReference type="EMBL" id="JAFCMP010000223">
    <property type="protein sequence ID" value="KAG5183154.1"/>
    <property type="molecule type" value="Genomic_DNA"/>
</dbReference>